<reference evidence="2" key="1">
    <citation type="submission" date="2020-03" db="EMBL/GenBank/DDBJ databases">
        <title>Relaxed selection underlies rapid genomic changes in the transitions from sociality to social parasitism in ants.</title>
        <authorList>
            <person name="Bi X."/>
        </authorList>
    </citation>
    <scope>NUCLEOTIDE SEQUENCE</scope>
    <source>
        <strain evidence="2">BGI-DK2014a</strain>
        <tissue evidence="2">Whole body</tissue>
    </source>
</reference>
<sequence>MSELKGKVILTYNNDLDISSILLWLKEKEYQVIAYVGRIFYDIREVFITSYVIAHGATGKWNNQIRFELNCYNLYLKITLHEEKLNFNGISIFATAKELWNTDAKLVHIRRITRALSRRFLEYDFVLECIQHSQRYLNDTVTMAIARSSEDFVVQLHSRLDECTGRLSMNATEFIRTQALKLKEFYRFNKQHNV</sequence>
<dbReference type="GO" id="GO:0000050">
    <property type="term" value="P:urea cycle"/>
    <property type="evidence" value="ECO:0007669"/>
    <property type="project" value="UniProtKB-UniPathway"/>
</dbReference>
<dbReference type="GO" id="GO:0000053">
    <property type="term" value="P:argininosuccinate metabolic process"/>
    <property type="evidence" value="ECO:0007669"/>
    <property type="project" value="TreeGrafter"/>
</dbReference>
<comment type="pathway">
    <text evidence="1">Nitrogen metabolism; urea cycle; (N(omega)-L-arginino)succinate from L-aspartate and L-citrulline: step 1/1.</text>
</comment>
<dbReference type="AlphaFoldDB" id="A0A836JZ45"/>
<dbReference type="UniPathway" id="UPA00158">
    <property type="reaction ID" value="UER00272"/>
</dbReference>
<dbReference type="PANTHER" id="PTHR11587:SF2">
    <property type="entry name" value="ARGININOSUCCINATE SYNTHASE"/>
    <property type="match status" value="1"/>
</dbReference>
<dbReference type="GO" id="GO:0004055">
    <property type="term" value="F:argininosuccinate synthase activity"/>
    <property type="evidence" value="ECO:0007669"/>
    <property type="project" value="InterPro"/>
</dbReference>
<proteinExistence type="predicted"/>
<gene>
    <name evidence="2" type="primary">Ass1</name>
    <name evidence="2" type="ORF">G6Z76_0010913</name>
</gene>
<feature type="non-terminal residue" evidence="2">
    <location>
        <position position="194"/>
    </location>
</feature>
<dbReference type="Gene3D" id="3.40.50.620">
    <property type="entry name" value="HUPs"/>
    <property type="match status" value="2"/>
</dbReference>
<accession>A0A836JZ45</accession>
<dbReference type="Proteomes" id="UP000669903">
    <property type="component" value="Unassembled WGS sequence"/>
</dbReference>
<evidence type="ECO:0000313" key="3">
    <source>
        <dbReference type="Proteomes" id="UP000669903"/>
    </source>
</evidence>
<dbReference type="EMBL" id="JAANIC010005572">
    <property type="protein sequence ID" value="KAG5331263.1"/>
    <property type="molecule type" value="Genomic_DNA"/>
</dbReference>
<dbReference type="GO" id="GO:0005524">
    <property type="term" value="F:ATP binding"/>
    <property type="evidence" value="ECO:0007669"/>
    <property type="project" value="InterPro"/>
</dbReference>
<keyword evidence="3" id="KW-1185">Reference proteome</keyword>
<dbReference type="GO" id="GO:0006526">
    <property type="term" value="P:L-arginine biosynthetic process"/>
    <property type="evidence" value="ECO:0007669"/>
    <property type="project" value="InterPro"/>
</dbReference>
<dbReference type="GO" id="GO:0005737">
    <property type="term" value="C:cytoplasm"/>
    <property type="evidence" value="ECO:0007669"/>
    <property type="project" value="TreeGrafter"/>
</dbReference>
<dbReference type="InterPro" id="IPR014729">
    <property type="entry name" value="Rossmann-like_a/b/a_fold"/>
</dbReference>
<name>A0A836JZ45_9HYME</name>
<evidence type="ECO:0000256" key="1">
    <source>
        <dbReference type="ARBA" id="ARBA00005154"/>
    </source>
</evidence>
<dbReference type="PANTHER" id="PTHR11587">
    <property type="entry name" value="ARGININOSUCCINATE SYNTHASE"/>
    <property type="match status" value="1"/>
</dbReference>
<protein>
    <submittedName>
        <fullName evidence="2">ASSY synthase</fullName>
    </submittedName>
</protein>
<dbReference type="InterPro" id="IPR001518">
    <property type="entry name" value="Arginosuc_synth"/>
</dbReference>
<evidence type="ECO:0000313" key="2">
    <source>
        <dbReference type="EMBL" id="KAG5331263.1"/>
    </source>
</evidence>
<organism evidence="2 3">
    <name type="scientific">Acromyrmex charruanus</name>
    <dbReference type="NCBI Taxonomy" id="2715315"/>
    <lineage>
        <taxon>Eukaryota</taxon>
        <taxon>Metazoa</taxon>
        <taxon>Ecdysozoa</taxon>
        <taxon>Arthropoda</taxon>
        <taxon>Hexapoda</taxon>
        <taxon>Insecta</taxon>
        <taxon>Pterygota</taxon>
        <taxon>Neoptera</taxon>
        <taxon>Endopterygota</taxon>
        <taxon>Hymenoptera</taxon>
        <taxon>Apocrita</taxon>
        <taxon>Aculeata</taxon>
        <taxon>Formicoidea</taxon>
        <taxon>Formicidae</taxon>
        <taxon>Myrmicinae</taxon>
        <taxon>Acromyrmex</taxon>
    </lineage>
</organism>
<feature type="non-terminal residue" evidence="2">
    <location>
        <position position="1"/>
    </location>
</feature>
<comment type="caution">
    <text evidence="2">The sequence shown here is derived from an EMBL/GenBank/DDBJ whole genome shotgun (WGS) entry which is preliminary data.</text>
</comment>